<proteinExistence type="predicted"/>
<protein>
    <submittedName>
        <fullName evidence="1">Acetamidase/formamidase</fullName>
    </submittedName>
</protein>
<reference evidence="1 2" key="1">
    <citation type="journal article" date="2014" name="PLoS Genet.">
        <title>Phylogenetically driven sequencing of extremely halophilic archaea reveals strategies for static and dynamic osmo-response.</title>
        <authorList>
            <person name="Becker E.A."/>
            <person name="Seitzer P.M."/>
            <person name="Tritt A."/>
            <person name="Larsen D."/>
            <person name="Krusor M."/>
            <person name="Yao A.I."/>
            <person name="Wu D."/>
            <person name="Madern D."/>
            <person name="Eisen J.A."/>
            <person name="Darling A.E."/>
            <person name="Facciotti M.T."/>
        </authorList>
    </citation>
    <scope>NUCLEOTIDE SEQUENCE [LARGE SCALE GENOMIC DNA]</scope>
    <source>
        <strain evidence="1 2">JCM 14624</strain>
    </source>
</reference>
<evidence type="ECO:0000313" key="2">
    <source>
        <dbReference type="Proteomes" id="UP000011560"/>
    </source>
</evidence>
<comment type="caution">
    <text evidence="1">The sequence shown here is derived from an EMBL/GenBank/DDBJ whole genome shotgun (WGS) entry which is preliminary data.</text>
</comment>
<sequence length="59" mass="6535">MNRERGDAHRTTLEDDMGPIQVIGSGATINDATQTALDRVGDLLDDRGIVHLVREQYDL</sequence>
<dbReference type="EMBL" id="AOIQ01000021">
    <property type="protein sequence ID" value="ELZ08281.1"/>
    <property type="molecule type" value="Genomic_DNA"/>
</dbReference>
<evidence type="ECO:0000313" key="1">
    <source>
        <dbReference type="EMBL" id="ELZ08281.1"/>
    </source>
</evidence>
<gene>
    <name evidence="1" type="ORF">C479_13118</name>
</gene>
<keyword evidence="2" id="KW-1185">Reference proteome</keyword>
<name>M0BBI3_9EURY</name>
<dbReference type="PATRIC" id="fig|1227490.4.peg.2667"/>
<dbReference type="Proteomes" id="UP000011560">
    <property type="component" value="Unassembled WGS sequence"/>
</dbReference>
<organism evidence="1 2">
    <name type="scientific">Halovivax asiaticus JCM 14624</name>
    <dbReference type="NCBI Taxonomy" id="1227490"/>
    <lineage>
        <taxon>Archaea</taxon>
        <taxon>Methanobacteriati</taxon>
        <taxon>Methanobacteriota</taxon>
        <taxon>Stenosarchaea group</taxon>
        <taxon>Halobacteria</taxon>
        <taxon>Halobacteriales</taxon>
        <taxon>Natrialbaceae</taxon>
        <taxon>Halovivax</taxon>
    </lineage>
</organism>
<dbReference type="AlphaFoldDB" id="M0BBI3"/>
<accession>M0BBI3</accession>